<evidence type="ECO:0000313" key="12">
    <source>
        <dbReference type="EMBL" id="CAF1367944.1"/>
    </source>
</evidence>
<dbReference type="Gene3D" id="3.40.800.20">
    <property type="entry name" value="Histone deacetylase domain"/>
    <property type="match status" value="1"/>
</dbReference>
<comment type="subcellular location">
    <subcellularLocation>
        <location evidence="1">Nucleus</location>
    </subcellularLocation>
</comment>
<keyword evidence="5" id="KW-0378">Hydrolase</keyword>
<organism evidence="12 15">
    <name type="scientific">Didymodactylos carnosus</name>
    <dbReference type="NCBI Taxonomy" id="1234261"/>
    <lineage>
        <taxon>Eukaryota</taxon>
        <taxon>Metazoa</taxon>
        <taxon>Spiralia</taxon>
        <taxon>Gnathifera</taxon>
        <taxon>Rotifera</taxon>
        <taxon>Eurotatoria</taxon>
        <taxon>Bdelloidea</taxon>
        <taxon>Philodinida</taxon>
        <taxon>Philodinidae</taxon>
        <taxon>Didymodactylos</taxon>
    </lineage>
</organism>
<dbReference type="SUPFAM" id="SSF52768">
    <property type="entry name" value="Arginase/deacetylase"/>
    <property type="match status" value="1"/>
</dbReference>
<evidence type="ECO:0000313" key="11">
    <source>
        <dbReference type="EMBL" id="CAF1297800.1"/>
    </source>
</evidence>
<gene>
    <name evidence="12" type="ORF">GPM918_LOCUS31712</name>
    <name evidence="11" type="ORF">OVA965_LOCUS28387</name>
    <name evidence="14" type="ORF">SRO942_LOCUS32358</name>
    <name evidence="13" type="ORF">TMI583_LOCUS29139</name>
</gene>
<dbReference type="InterPro" id="IPR023801">
    <property type="entry name" value="His_deacetylse_dom"/>
</dbReference>
<dbReference type="InterPro" id="IPR023696">
    <property type="entry name" value="Ureohydrolase_dom_sf"/>
</dbReference>
<dbReference type="Proteomes" id="UP000677228">
    <property type="component" value="Unassembled WGS sequence"/>
</dbReference>
<reference evidence="12" key="1">
    <citation type="submission" date="2021-02" db="EMBL/GenBank/DDBJ databases">
        <authorList>
            <person name="Nowell W R."/>
        </authorList>
    </citation>
    <scope>NUCLEOTIDE SEQUENCE</scope>
</reference>
<dbReference type="GO" id="GO:0000118">
    <property type="term" value="C:histone deacetylase complex"/>
    <property type="evidence" value="ECO:0007669"/>
    <property type="project" value="TreeGrafter"/>
</dbReference>
<evidence type="ECO:0000256" key="8">
    <source>
        <dbReference type="ARBA" id="ARBA00023163"/>
    </source>
</evidence>
<evidence type="ECO:0000256" key="6">
    <source>
        <dbReference type="ARBA" id="ARBA00022853"/>
    </source>
</evidence>
<dbReference type="InterPro" id="IPR037138">
    <property type="entry name" value="His_deacetylse_dom_sf"/>
</dbReference>
<dbReference type="PANTHER" id="PTHR10625:SF5">
    <property type="entry name" value="HISTONE DEACETYLASE"/>
    <property type="match status" value="1"/>
</dbReference>
<comment type="caution">
    <text evidence="12">The sequence shown here is derived from an EMBL/GenBank/DDBJ whole genome shotgun (WGS) entry which is preliminary data.</text>
</comment>
<dbReference type="GO" id="GO:0040029">
    <property type="term" value="P:epigenetic regulation of gene expression"/>
    <property type="evidence" value="ECO:0007669"/>
    <property type="project" value="TreeGrafter"/>
</dbReference>
<evidence type="ECO:0000256" key="7">
    <source>
        <dbReference type="ARBA" id="ARBA00023015"/>
    </source>
</evidence>
<evidence type="ECO:0000256" key="3">
    <source>
        <dbReference type="ARBA" id="ARBA00012111"/>
    </source>
</evidence>
<keyword evidence="15" id="KW-1185">Reference proteome</keyword>
<evidence type="ECO:0000256" key="2">
    <source>
        <dbReference type="ARBA" id="ARBA00007738"/>
    </source>
</evidence>
<keyword evidence="8" id="KW-0804">Transcription</keyword>
<evidence type="ECO:0000313" key="15">
    <source>
        <dbReference type="Proteomes" id="UP000663829"/>
    </source>
</evidence>
<keyword evidence="9" id="KW-0539">Nucleus</keyword>
<evidence type="ECO:0000256" key="4">
    <source>
        <dbReference type="ARBA" id="ARBA00022491"/>
    </source>
</evidence>
<dbReference type="AlphaFoldDB" id="A0A815IQB6"/>
<dbReference type="OrthoDB" id="424012at2759"/>
<dbReference type="EMBL" id="CAJOBA010040911">
    <property type="protein sequence ID" value="CAF4103293.1"/>
    <property type="molecule type" value="Genomic_DNA"/>
</dbReference>
<dbReference type="Proteomes" id="UP000681722">
    <property type="component" value="Unassembled WGS sequence"/>
</dbReference>
<name>A0A815IQB6_9BILA</name>
<dbReference type="InterPro" id="IPR000286">
    <property type="entry name" value="HDACs"/>
</dbReference>
<keyword evidence="6" id="KW-0156">Chromatin regulator</keyword>
<evidence type="ECO:0000256" key="5">
    <source>
        <dbReference type="ARBA" id="ARBA00022801"/>
    </source>
</evidence>
<dbReference type="EMBL" id="CAJNOK010019336">
    <property type="protein sequence ID" value="CAF1297800.1"/>
    <property type="molecule type" value="Genomic_DNA"/>
</dbReference>
<evidence type="ECO:0000313" key="13">
    <source>
        <dbReference type="EMBL" id="CAF4103293.1"/>
    </source>
</evidence>
<feature type="domain" description="Histone deacetylase" evidence="10">
    <location>
        <begin position="81"/>
        <end position="377"/>
    </location>
</feature>
<keyword evidence="4" id="KW-0678">Repressor</keyword>
<dbReference type="PRINTS" id="PR01270">
    <property type="entry name" value="HDASUPER"/>
</dbReference>
<evidence type="ECO:0000256" key="9">
    <source>
        <dbReference type="ARBA" id="ARBA00023242"/>
    </source>
</evidence>
<comment type="similarity">
    <text evidence="2">Belongs to the histone deacetylase family. HD type 2 subfamily.</text>
</comment>
<dbReference type="EC" id="3.5.1.98" evidence="3"/>
<dbReference type="EMBL" id="CAJOBC010073734">
    <property type="protein sequence ID" value="CAF4251363.1"/>
    <property type="molecule type" value="Genomic_DNA"/>
</dbReference>
<dbReference type="EMBL" id="CAJNOQ010015753">
    <property type="protein sequence ID" value="CAF1367944.1"/>
    <property type="molecule type" value="Genomic_DNA"/>
</dbReference>
<dbReference type="PANTHER" id="PTHR10625">
    <property type="entry name" value="HISTONE DEACETYLASE HDAC1-RELATED"/>
    <property type="match status" value="1"/>
</dbReference>
<sequence>MTNDDGTIDIWGGLYKFTENVASSEKPVRPFYVPSELPLTIASVLYRWNQSVLPNDCSIAVCPCDIESVTKMWHHTWGPSHVEQPTRLQQLYEALDKDLWEKGFRWQTISGRSLTDSELSLVHSSEFLNDFLAIEQGKDLSHTNALLNFTYANPDFSFCSVGPYITSACRVAAGSVLALTKLAISGRIQHGFALVRPAGHHSQSDKSGTFCGLNNVAIACIAALSWGAKKVLVVDLDVHRSVGTEEIFSRLEKENRITVERLLLIDIYATFGGSHKAQGPTILVPLMDEKEIGDQQYFDAFERVVLPKAKEFNPDLVLVSAGFDAAKGDAEGFQVTPRGYQELTMQLRLLGSPMIYVLEGGYDLSSLCSSAVACMNSLLSPIPR</sequence>
<keyword evidence="7" id="KW-0805">Transcription regulation</keyword>
<proteinExistence type="inferred from homology"/>
<dbReference type="Proteomes" id="UP000663829">
    <property type="component" value="Unassembled WGS sequence"/>
</dbReference>
<dbReference type="GO" id="GO:0141221">
    <property type="term" value="F:histone deacetylase activity, hydrolytic mechanism"/>
    <property type="evidence" value="ECO:0007669"/>
    <property type="project" value="UniProtKB-EC"/>
</dbReference>
<dbReference type="Pfam" id="PF00850">
    <property type="entry name" value="Hist_deacetyl"/>
    <property type="match status" value="1"/>
</dbReference>
<protein>
    <recommendedName>
        <fullName evidence="3">histone deacetylase</fullName>
        <ecNumber evidence="3">3.5.1.98</ecNumber>
    </recommendedName>
</protein>
<evidence type="ECO:0000256" key="1">
    <source>
        <dbReference type="ARBA" id="ARBA00004123"/>
    </source>
</evidence>
<accession>A0A815IQB6</accession>
<dbReference type="Proteomes" id="UP000682733">
    <property type="component" value="Unassembled WGS sequence"/>
</dbReference>
<evidence type="ECO:0000313" key="14">
    <source>
        <dbReference type="EMBL" id="CAF4251363.1"/>
    </source>
</evidence>
<evidence type="ECO:0000259" key="10">
    <source>
        <dbReference type="Pfam" id="PF00850"/>
    </source>
</evidence>